<dbReference type="AlphaFoldDB" id="F2UPK7"/>
<dbReference type="KEGG" id="sre:PTSG_13040"/>
<evidence type="ECO:0000313" key="3">
    <source>
        <dbReference type="Proteomes" id="UP000007799"/>
    </source>
</evidence>
<dbReference type="InterPro" id="IPR043502">
    <property type="entry name" value="DNA/RNA_pol_sf"/>
</dbReference>
<gene>
    <name evidence="2" type="ORF">PTSG_13040</name>
</gene>
<dbReference type="PANTHER" id="PTHR11439">
    <property type="entry name" value="GAG-POL-RELATED RETROTRANSPOSON"/>
    <property type="match status" value="1"/>
</dbReference>
<feature type="compositionally biased region" description="Polar residues" evidence="1">
    <location>
        <begin position="269"/>
        <end position="292"/>
    </location>
</feature>
<dbReference type="OrthoDB" id="413361at2759"/>
<dbReference type="InParanoid" id="F2UPK7"/>
<dbReference type="CDD" id="cd09272">
    <property type="entry name" value="RNase_HI_RT_Ty1"/>
    <property type="match status" value="1"/>
</dbReference>
<evidence type="ECO:0008006" key="4">
    <source>
        <dbReference type="Google" id="ProtNLM"/>
    </source>
</evidence>
<dbReference type="GeneID" id="16069335"/>
<dbReference type="EMBL" id="GL832987">
    <property type="protein sequence ID" value="EGD79562.1"/>
    <property type="molecule type" value="Genomic_DNA"/>
</dbReference>
<name>F2UPK7_SALR5</name>
<organism evidence="3">
    <name type="scientific">Salpingoeca rosetta (strain ATCC 50818 / BSB-021)</name>
    <dbReference type="NCBI Taxonomy" id="946362"/>
    <lineage>
        <taxon>Eukaryota</taxon>
        <taxon>Choanoflagellata</taxon>
        <taxon>Craspedida</taxon>
        <taxon>Salpingoecidae</taxon>
        <taxon>Salpingoeca</taxon>
    </lineage>
</organism>
<dbReference type="OMA" id="TTHYATM"/>
<dbReference type="STRING" id="946362.F2UPK7"/>
<dbReference type="eggNOG" id="KOG0017">
    <property type="taxonomic scope" value="Eukaryota"/>
</dbReference>
<protein>
    <recommendedName>
        <fullName evidence="4">Reverse transcriptase Ty1/copia-type domain-containing protein</fullName>
    </recommendedName>
</protein>
<evidence type="ECO:0000256" key="1">
    <source>
        <dbReference type="SAM" id="MobiDB-lite"/>
    </source>
</evidence>
<evidence type="ECO:0000313" key="2">
    <source>
        <dbReference type="EMBL" id="EGD79562.1"/>
    </source>
</evidence>
<accession>F2UPK7</accession>
<dbReference type="SUPFAM" id="SSF56672">
    <property type="entry name" value="DNA/RNA polymerases"/>
    <property type="match status" value="1"/>
</dbReference>
<dbReference type="RefSeq" id="XP_004988790.1">
    <property type="nucleotide sequence ID" value="XM_004988733.1"/>
</dbReference>
<dbReference type="Proteomes" id="UP000007799">
    <property type="component" value="Unassembled WGS sequence"/>
</dbReference>
<feature type="region of interest" description="Disordered" evidence="1">
    <location>
        <begin position="269"/>
        <end position="298"/>
    </location>
</feature>
<sequence length="298" mass="33424">MSQKHYINTLLDKFHMQDCKTAQTPLPMGFKDSLEANENEEPPDLPYRSLVGSLLHLSTTTRPDIAVACSMLTRRMSTYTATDFSTAKRVLRYLKGTIHYTLCFEAKHRHNDLVAYTDASFASDPATGRSRTGYVVNLAGGPISWCSRLQRHVTTATAEAEYVAVGEGMQEVIYLRQLQEELLDAPLPHATTVHTDNQPAIAVGNMATSKMRHIRLRYHLTRECIADNIATLKYISTKDNPADLFTKLLDKQTMIHHISTLLNVESSQQVTQASSTEQSTRLPLTTRDNSSARQEKLL</sequence>
<keyword evidence="3" id="KW-1185">Reference proteome</keyword>
<reference evidence="2" key="1">
    <citation type="submission" date="2009-08" db="EMBL/GenBank/DDBJ databases">
        <title>Annotation of Salpingoeca rosetta.</title>
        <authorList>
            <consortium name="The Broad Institute Genome Sequencing Platform"/>
            <person name="Russ C."/>
            <person name="Cuomo C."/>
            <person name="Burger G."/>
            <person name="Gray M.W."/>
            <person name="Holland P.W.H."/>
            <person name="King N."/>
            <person name="Lang F.B.F."/>
            <person name="Roger A.J."/>
            <person name="Ruiz-Trillo I."/>
            <person name="Young S.K."/>
            <person name="Zeng Q."/>
            <person name="Gargeya S."/>
            <person name="Alvarado L."/>
            <person name="Berlin A."/>
            <person name="Chapman S.B."/>
            <person name="Chen Z."/>
            <person name="Freedman E."/>
            <person name="Gellesch M."/>
            <person name="Goldberg J."/>
            <person name="Griggs A."/>
            <person name="Gujja S."/>
            <person name="Heilman E."/>
            <person name="Heiman D."/>
            <person name="Howarth C."/>
            <person name="Mehta T."/>
            <person name="Neiman D."/>
            <person name="Pearson M."/>
            <person name="Roberts A."/>
            <person name="Saif S."/>
            <person name="Shea T."/>
            <person name="Shenoy N."/>
            <person name="Sisk P."/>
            <person name="Stolte C."/>
            <person name="Sykes S."/>
            <person name="White J."/>
            <person name="Yandava C."/>
            <person name="Haas B."/>
            <person name="Nusbaum C."/>
            <person name="Birren B."/>
        </authorList>
    </citation>
    <scope>NUCLEOTIDE SEQUENCE [LARGE SCALE GENOMIC DNA]</scope>
    <source>
        <strain evidence="2">ATCC 50818</strain>
    </source>
</reference>
<proteinExistence type="predicted"/>